<evidence type="ECO:0000256" key="1">
    <source>
        <dbReference type="ARBA" id="ARBA00004442"/>
    </source>
</evidence>
<evidence type="ECO:0000256" key="5">
    <source>
        <dbReference type="ARBA" id="ARBA00023237"/>
    </source>
</evidence>
<dbReference type="EMBL" id="LFNG01000004">
    <property type="protein sequence ID" value="KMQ72201.1"/>
    <property type="molecule type" value="Genomic_DNA"/>
</dbReference>
<dbReference type="InterPro" id="IPR011990">
    <property type="entry name" value="TPR-like_helical_dom_sf"/>
</dbReference>
<evidence type="ECO:0000313" key="9">
    <source>
        <dbReference type="EMBL" id="KMQ72201.1"/>
    </source>
</evidence>
<feature type="chain" id="PRO_5005289462" description="Carbohydrate-binding protein SusD" evidence="6">
    <location>
        <begin position="22"/>
        <end position="484"/>
    </location>
</feature>
<dbReference type="STRING" id="1304281.ACM44_04130"/>
<dbReference type="Gene3D" id="1.25.40.390">
    <property type="match status" value="1"/>
</dbReference>
<evidence type="ECO:0000256" key="4">
    <source>
        <dbReference type="ARBA" id="ARBA00023136"/>
    </source>
</evidence>
<dbReference type="Pfam" id="PF14322">
    <property type="entry name" value="SusD-like_3"/>
    <property type="match status" value="1"/>
</dbReference>
<dbReference type="InterPro" id="IPR012944">
    <property type="entry name" value="SusD_RagB_dom"/>
</dbReference>
<evidence type="ECO:0008006" key="11">
    <source>
        <dbReference type="Google" id="ProtNLM"/>
    </source>
</evidence>
<evidence type="ECO:0000313" key="10">
    <source>
        <dbReference type="Proteomes" id="UP000035900"/>
    </source>
</evidence>
<evidence type="ECO:0000256" key="6">
    <source>
        <dbReference type="SAM" id="SignalP"/>
    </source>
</evidence>
<evidence type="ECO:0000256" key="2">
    <source>
        <dbReference type="ARBA" id="ARBA00006275"/>
    </source>
</evidence>
<evidence type="ECO:0000259" key="8">
    <source>
        <dbReference type="Pfam" id="PF14322"/>
    </source>
</evidence>
<feature type="signal peptide" evidence="6">
    <location>
        <begin position="1"/>
        <end position="21"/>
    </location>
</feature>
<comment type="subcellular location">
    <subcellularLocation>
        <location evidence="1">Cell outer membrane</location>
    </subcellularLocation>
</comment>
<accession>A0A0J7J2B6</accession>
<proteinExistence type="inferred from homology"/>
<dbReference type="SUPFAM" id="SSF48452">
    <property type="entry name" value="TPR-like"/>
    <property type="match status" value="1"/>
</dbReference>
<dbReference type="OrthoDB" id="630434at2"/>
<organism evidence="9 10">
    <name type="scientific">Chryseobacterium koreense CCUG 49689</name>
    <dbReference type="NCBI Taxonomy" id="1304281"/>
    <lineage>
        <taxon>Bacteria</taxon>
        <taxon>Pseudomonadati</taxon>
        <taxon>Bacteroidota</taxon>
        <taxon>Flavobacteriia</taxon>
        <taxon>Flavobacteriales</taxon>
        <taxon>Weeksellaceae</taxon>
        <taxon>Chryseobacterium group</taxon>
        <taxon>Chryseobacterium</taxon>
    </lineage>
</organism>
<feature type="domain" description="SusD-like N-terminal" evidence="8">
    <location>
        <begin position="37"/>
        <end position="223"/>
    </location>
</feature>
<dbReference type="GO" id="GO:0009279">
    <property type="term" value="C:cell outer membrane"/>
    <property type="evidence" value="ECO:0007669"/>
    <property type="project" value="UniProtKB-SubCell"/>
</dbReference>
<protein>
    <recommendedName>
        <fullName evidence="11">Carbohydrate-binding protein SusD</fullName>
    </recommendedName>
</protein>
<keyword evidence="10" id="KW-1185">Reference proteome</keyword>
<dbReference type="RefSeq" id="WP_048498781.1">
    <property type="nucleotide sequence ID" value="NZ_LFNG01000004.1"/>
</dbReference>
<gene>
    <name evidence="9" type="ORF">ACM44_04130</name>
</gene>
<dbReference type="AlphaFoldDB" id="A0A0J7J2B6"/>
<sequence length="484" mass="53148">MKKYFLILMAFLSLHIANSCSERELVLFPPTEDPIDEIKTEQQLQQLLNSAYLGISSASALGTEVTVFGEILGDKIFNAGGGSYLETYNMNYSAYQNQFGFYGTMYGVILNANLVLNNTTVNPNENVNRIKAEAHILRAYAYYILVSYYSPSPTSGVNQEYGVPLVLGNYDVNLKEPRASVAQIYNQIISDLNAGIAAAPAEPDTKVLLGKDAGKLLLSRVYLTRRASGDAQLALNLANELIASAPAGAFKPVTGAPVVNTAYVNYFAGMSDSVAEGQPETIWELDINTETLNATGIGSNVSLPCFFSKQDSRRCLLANQTFYNSIASTDVRKGLFSNTAPAVPTGSNAWWISKYPRLTERGNYKRNIKVLRYSEAYLNRIEALHLTGQDPQALAELNAFSASRKGMVYTGANILNDILEERSKELFGEGQRFLDLKRYNLPIVKPSNCAMNCDVQPGSKLYVLPITQGSINNNPNLTQYPGYL</sequence>
<keyword evidence="4" id="KW-0472">Membrane</keyword>
<keyword evidence="5" id="KW-0998">Cell outer membrane</keyword>
<dbReference type="Proteomes" id="UP000035900">
    <property type="component" value="Unassembled WGS sequence"/>
</dbReference>
<evidence type="ECO:0000256" key="3">
    <source>
        <dbReference type="ARBA" id="ARBA00022729"/>
    </source>
</evidence>
<comment type="caution">
    <text evidence="9">The sequence shown here is derived from an EMBL/GenBank/DDBJ whole genome shotgun (WGS) entry which is preliminary data.</text>
</comment>
<dbReference type="PATRIC" id="fig|1304281.5.peg.887"/>
<keyword evidence="3 6" id="KW-0732">Signal</keyword>
<evidence type="ECO:0000259" key="7">
    <source>
        <dbReference type="Pfam" id="PF07980"/>
    </source>
</evidence>
<reference evidence="9 10" key="1">
    <citation type="journal article" date="2004" name="Int. J. Syst. Evol. Microbiol.">
        <title>Kaistella koreensis gen. nov., sp. nov., a novel member of the Chryseobacterium-Bergeyella-Riemerella branch.</title>
        <authorList>
            <person name="Kim M.K."/>
            <person name="Im W.T."/>
            <person name="Shin Y.K."/>
            <person name="Lim J.H."/>
            <person name="Kim S.H."/>
            <person name="Lee B.C."/>
            <person name="Park M.Y."/>
            <person name="Lee K.Y."/>
            <person name="Lee S.T."/>
        </authorList>
    </citation>
    <scope>NUCLEOTIDE SEQUENCE [LARGE SCALE GENOMIC DNA]</scope>
    <source>
        <strain evidence="9 10">CCUG 49689</strain>
    </source>
</reference>
<feature type="domain" description="RagB/SusD" evidence="7">
    <location>
        <begin position="352"/>
        <end position="483"/>
    </location>
</feature>
<comment type="similarity">
    <text evidence="2">Belongs to the SusD family.</text>
</comment>
<dbReference type="Pfam" id="PF07980">
    <property type="entry name" value="SusD_RagB"/>
    <property type="match status" value="1"/>
</dbReference>
<dbReference type="CDD" id="cd08977">
    <property type="entry name" value="SusD"/>
    <property type="match status" value="1"/>
</dbReference>
<dbReference type="InterPro" id="IPR033985">
    <property type="entry name" value="SusD-like_N"/>
</dbReference>
<name>A0A0J7J2B6_9FLAO</name>